<protein>
    <submittedName>
        <fullName evidence="2">Histidine phosphatase family protein</fullName>
    </submittedName>
</protein>
<dbReference type="Proteomes" id="UP000500953">
    <property type="component" value="Chromosome"/>
</dbReference>
<dbReference type="InterPro" id="IPR013078">
    <property type="entry name" value="His_Pase_superF_clade-1"/>
</dbReference>
<dbReference type="PANTHER" id="PTHR48100:SF1">
    <property type="entry name" value="HISTIDINE PHOSPHATASE FAMILY PROTEIN-RELATED"/>
    <property type="match status" value="1"/>
</dbReference>
<dbReference type="InterPro" id="IPR050275">
    <property type="entry name" value="PGM_Phosphatase"/>
</dbReference>
<dbReference type="GO" id="GO:0005737">
    <property type="term" value="C:cytoplasm"/>
    <property type="evidence" value="ECO:0007669"/>
    <property type="project" value="TreeGrafter"/>
</dbReference>
<gene>
    <name evidence="2" type="ORF">F6W96_40650</name>
</gene>
<dbReference type="EMBL" id="CP046173">
    <property type="protein sequence ID" value="QIS23648.1"/>
    <property type="molecule type" value="Genomic_DNA"/>
</dbReference>
<sequence length="315" mass="34523">MTRRFRARPHHHRCAASTPTGPTPQRKPVQARPSRNRRGNRSRGADVHNVDDGQGNVAVDSDQTLDTLAAELLPGTAVVGLEWSLAQVWAVRHGQSTANVAFARADSDSMPIRGRDRDVVLSPRGVSQAAALGRWWSGLAVEQRPQLVVCSPYARARQTWTVMSDTADTASVPLVIDERARDREMGVFELWPPPVIHARAPEEFTRWELVGEWGYRPPGGESLADVALRVRSLVLDLDRVAAGQRVLLVAHDAVVTAVSYVLAGLGAPVPDRVPPVPNASVSLWARTSEGLRPRLWGNTDHLRDLGIEHPLPEQD</sequence>
<dbReference type="InterPro" id="IPR029033">
    <property type="entry name" value="His_PPase_superfam"/>
</dbReference>
<dbReference type="PANTHER" id="PTHR48100">
    <property type="entry name" value="BROAD-SPECIFICITY PHOSPHATASE YOR283W-RELATED"/>
    <property type="match status" value="1"/>
</dbReference>
<accession>A0A6G9ZDM9</accession>
<dbReference type="SMART" id="SM00855">
    <property type="entry name" value="PGAM"/>
    <property type="match status" value="1"/>
</dbReference>
<dbReference type="AlphaFoldDB" id="A0A6G9ZDM9"/>
<name>A0A6G9ZDM9_9NOCA</name>
<feature type="compositionally biased region" description="Basic residues" evidence="1">
    <location>
        <begin position="1"/>
        <end position="14"/>
    </location>
</feature>
<evidence type="ECO:0000313" key="3">
    <source>
        <dbReference type="Proteomes" id="UP000500953"/>
    </source>
</evidence>
<organism evidence="2 3">
    <name type="scientific">Nocardia terpenica</name>
    <dbReference type="NCBI Taxonomy" id="455432"/>
    <lineage>
        <taxon>Bacteria</taxon>
        <taxon>Bacillati</taxon>
        <taxon>Actinomycetota</taxon>
        <taxon>Actinomycetes</taxon>
        <taxon>Mycobacteriales</taxon>
        <taxon>Nocardiaceae</taxon>
        <taxon>Nocardia</taxon>
    </lineage>
</organism>
<evidence type="ECO:0000256" key="1">
    <source>
        <dbReference type="SAM" id="MobiDB-lite"/>
    </source>
</evidence>
<dbReference type="Gene3D" id="3.40.50.1240">
    <property type="entry name" value="Phosphoglycerate mutase-like"/>
    <property type="match status" value="1"/>
</dbReference>
<dbReference type="CDD" id="cd07067">
    <property type="entry name" value="HP_PGM_like"/>
    <property type="match status" value="1"/>
</dbReference>
<evidence type="ECO:0000313" key="2">
    <source>
        <dbReference type="EMBL" id="QIS23648.1"/>
    </source>
</evidence>
<feature type="region of interest" description="Disordered" evidence="1">
    <location>
        <begin position="1"/>
        <end position="57"/>
    </location>
</feature>
<dbReference type="GO" id="GO:0016791">
    <property type="term" value="F:phosphatase activity"/>
    <property type="evidence" value="ECO:0007669"/>
    <property type="project" value="TreeGrafter"/>
</dbReference>
<dbReference type="SUPFAM" id="SSF53254">
    <property type="entry name" value="Phosphoglycerate mutase-like"/>
    <property type="match status" value="1"/>
</dbReference>
<dbReference type="Pfam" id="PF00300">
    <property type="entry name" value="His_Phos_1"/>
    <property type="match status" value="1"/>
</dbReference>
<reference evidence="2 3" key="1">
    <citation type="journal article" date="2019" name="ACS Chem. Biol.">
        <title>Identification and Mobilization of a Cryptic Antibiotic Biosynthesis Gene Locus from a Human-Pathogenic Nocardia Isolate.</title>
        <authorList>
            <person name="Herisse M."/>
            <person name="Ishida K."/>
            <person name="Porter J.L."/>
            <person name="Howden B."/>
            <person name="Hertweck C."/>
            <person name="Stinear T.P."/>
            <person name="Pidot S.J."/>
        </authorList>
    </citation>
    <scope>NUCLEOTIDE SEQUENCE [LARGE SCALE GENOMIC DNA]</scope>
    <source>
        <strain evidence="2 3">AUSMDU00012715</strain>
    </source>
</reference>
<proteinExistence type="predicted"/>